<dbReference type="InterPro" id="IPR001164">
    <property type="entry name" value="ArfGAP_dom"/>
</dbReference>
<evidence type="ECO:0000256" key="5">
    <source>
        <dbReference type="PROSITE-ProRule" id="PRU00288"/>
    </source>
</evidence>
<evidence type="ECO:0000256" key="1">
    <source>
        <dbReference type="ARBA" id="ARBA00022468"/>
    </source>
</evidence>
<keyword evidence="8" id="KW-1185">Reference proteome</keyword>
<dbReference type="InterPro" id="IPR044520">
    <property type="entry name" value="ARF_GAP_AGD5/15"/>
</dbReference>
<dbReference type="InterPro" id="IPR037278">
    <property type="entry name" value="ARFGAP/RecO"/>
</dbReference>
<comment type="caution">
    <text evidence="7">The sequence shown here is derived from an EMBL/GenBank/DDBJ whole genome shotgun (WGS) entry which is preliminary data.</text>
</comment>
<dbReference type="PANTHER" id="PTHR46419:SF3">
    <property type="entry name" value="ADP-RIBOSYLATION FACTOR GTPASE-ACTIVATING PROTEIN AGD15-RELATED"/>
    <property type="match status" value="1"/>
</dbReference>
<evidence type="ECO:0000313" key="7">
    <source>
        <dbReference type="EMBL" id="KAG2317704.1"/>
    </source>
</evidence>
<protein>
    <recommendedName>
        <fullName evidence="6">Arf-GAP domain-containing protein</fullName>
    </recommendedName>
</protein>
<dbReference type="InterPro" id="IPR038508">
    <property type="entry name" value="ArfGAP_dom_sf"/>
</dbReference>
<proteinExistence type="predicted"/>
<accession>A0A8X7VUE3</accession>
<reference evidence="7 8" key="1">
    <citation type="submission" date="2020-02" db="EMBL/GenBank/DDBJ databases">
        <authorList>
            <person name="Ma Q."/>
            <person name="Huang Y."/>
            <person name="Song X."/>
            <person name="Pei D."/>
        </authorList>
    </citation>
    <scope>NUCLEOTIDE SEQUENCE [LARGE SCALE GENOMIC DNA]</scope>
    <source>
        <strain evidence="7">Sxm20200214</strain>
        <tissue evidence="7">Leaf</tissue>
    </source>
</reference>
<feature type="domain" description="Arf-GAP" evidence="6">
    <location>
        <begin position="16"/>
        <end position="130"/>
    </location>
</feature>
<organism evidence="7 8">
    <name type="scientific">Brassica carinata</name>
    <name type="common">Ethiopian mustard</name>
    <name type="synonym">Abyssinian cabbage</name>
    <dbReference type="NCBI Taxonomy" id="52824"/>
    <lineage>
        <taxon>Eukaryota</taxon>
        <taxon>Viridiplantae</taxon>
        <taxon>Streptophyta</taxon>
        <taxon>Embryophyta</taxon>
        <taxon>Tracheophyta</taxon>
        <taxon>Spermatophyta</taxon>
        <taxon>Magnoliopsida</taxon>
        <taxon>eudicotyledons</taxon>
        <taxon>Gunneridae</taxon>
        <taxon>Pentapetalae</taxon>
        <taxon>rosids</taxon>
        <taxon>malvids</taxon>
        <taxon>Brassicales</taxon>
        <taxon>Brassicaceae</taxon>
        <taxon>Brassiceae</taxon>
        <taxon>Brassica</taxon>
    </lineage>
</organism>
<dbReference type="Proteomes" id="UP000886595">
    <property type="component" value="Unassembled WGS sequence"/>
</dbReference>
<dbReference type="SUPFAM" id="SSF57938">
    <property type="entry name" value="DnaJ/Hsp40 cysteine-rich domain"/>
    <property type="match status" value="1"/>
</dbReference>
<dbReference type="PROSITE" id="PS50115">
    <property type="entry name" value="ARFGAP"/>
    <property type="match status" value="1"/>
</dbReference>
<keyword evidence="1" id="KW-0343">GTPase activation</keyword>
<keyword evidence="3 5" id="KW-0863">Zinc-finger</keyword>
<name>A0A8X7VUE3_BRACI</name>
<dbReference type="InterPro" id="IPR036410">
    <property type="entry name" value="HSP_DnaJ_Cys-rich_dom_sf"/>
</dbReference>
<keyword evidence="4" id="KW-0862">Zinc</keyword>
<dbReference type="GO" id="GO:0005096">
    <property type="term" value="F:GTPase activator activity"/>
    <property type="evidence" value="ECO:0007669"/>
    <property type="project" value="UniProtKB-KW"/>
</dbReference>
<dbReference type="PANTHER" id="PTHR46419">
    <property type="entry name" value="ADP-RIBOSYLATION FACTOR GTPASE-ACTIVATING PROTEIN AGD5"/>
    <property type="match status" value="1"/>
</dbReference>
<dbReference type="FunFam" id="1.10.220.150:FF:000009">
    <property type="entry name" value="stromal membrane-associated protein 1 isoform X1"/>
    <property type="match status" value="1"/>
</dbReference>
<sequence>MNGKASVSKELNAKHSKILEALLKQPDNRECADCRSKAPRWASVNLGIFICMQCSGIHRSLGVHISQVRSITLDTWLPDQVSFMQSTGNAKANQYWESELPPHFERSSSDAFIRAKYVEKKWVSPGGIQPVPIASQLSCKVSHLVESGYKPQTPKKTRTLSLDEDLLFKHVLQVTPPETRIRAGSVDMKENVYALPLPVGREVKKPNQKNETFSGELNQNRSTTIAPPSSWATFDYIEMKEEEDEAYVKQIKSSGGLFNYEQQEDTQMAASACLRLTAAIAVRREEGVPNSKPTQEKTRLYLNKPSWIVTTQCGAKTRSKEKGRCVICHGTGRVDCFNCSGKGRTNCVDMEMLPRGEWPKWCRSCGGSGLCECSRCLGTGEYRYIMGFRFLNKHDDVDPQL</sequence>
<evidence type="ECO:0000313" key="8">
    <source>
        <dbReference type="Proteomes" id="UP000886595"/>
    </source>
</evidence>
<evidence type="ECO:0000256" key="4">
    <source>
        <dbReference type="ARBA" id="ARBA00022833"/>
    </source>
</evidence>
<evidence type="ECO:0000259" key="6">
    <source>
        <dbReference type="PROSITE" id="PS50115"/>
    </source>
</evidence>
<evidence type="ECO:0000256" key="2">
    <source>
        <dbReference type="ARBA" id="ARBA00022723"/>
    </source>
</evidence>
<keyword evidence="2" id="KW-0479">Metal-binding</keyword>
<dbReference type="Pfam" id="PF01412">
    <property type="entry name" value="ArfGap"/>
    <property type="match status" value="1"/>
</dbReference>
<dbReference type="GO" id="GO:0008270">
    <property type="term" value="F:zinc ion binding"/>
    <property type="evidence" value="ECO:0007669"/>
    <property type="project" value="UniProtKB-KW"/>
</dbReference>
<gene>
    <name evidence="7" type="ORF">Bca52824_020826</name>
</gene>
<dbReference type="SUPFAM" id="SSF57863">
    <property type="entry name" value="ArfGap/RecO-like zinc finger"/>
    <property type="match status" value="1"/>
</dbReference>
<dbReference type="AlphaFoldDB" id="A0A8X7VUE3"/>
<dbReference type="PRINTS" id="PR00405">
    <property type="entry name" value="REVINTRACTNG"/>
</dbReference>
<dbReference type="EMBL" id="JAAMPC010000004">
    <property type="protein sequence ID" value="KAG2317704.1"/>
    <property type="molecule type" value="Genomic_DNA"/>
</dbReference>
<dbReference type="OrthoDB" id="10266696at2759"/>
<dbReference type="CDD" id="cd08204">
    <property type="entry name" value="ArfGap"/>
    <property type="match status" value="1"/>
</dbReference>
<dbReference type="SMART" id="SM00105">
    <property type="entry name" value="ArfGap"/>
    <property type="match status" value="1"/>
</dbReference>
<evidence type="ECO:0000256" key="3">
    <source>
        <dbReference type="ARBA" id="ARBA00022771"/>
    </source>
</evidence>
<dbReference type="Gene3D" id="1.10.220.150">
    <property type="entry name" value="Arf GTPase activating protein"/>
    <property type="match status" value="1"/>
</dbReference>